<keyword evidence="1" id="KW-0472">Membrane</keyword>
<keyword evidence="1" id="KW-0812">Transmembrane</keyword>
<proteinExistence type="predicted"/>
<keyword evidence="3" id="KW-1185">Reference proteome</keyword>
<sequence length="47" mass="5537">MFIFYLNGSAISNNVLLSYYPIILLSYYPIILLSYYPIILLYLINNI</sequence>
<dbReference type="AlphaFoldDB" id="A0A077PCF0"/>
<keyword evidence="1" id="KW-1133">Transmembrane helix</keyword>
<evidence type="ECO:0000256" key="1">
    <source>
        <dbReference type="SAM" id="Phobius"/>
    </source>
</evidence>
<dbReference type="EMBL" id="CBSY010000052">
    <property type="protein sequence ID" value="CDH18703.1"/>
    <property type="molecule type" value="Genomic_DNA"/>
</dbReference>
<dbReference type="HOGENOM" id="CLU_3174881_0_0_6"/>
<comment type="caution">
    <text evidence="2">The sequence shown here is derived from an EMBL/GenBank/DDBJ whole genome shotgun (WGS) entry which is preliminary data.</text>
</comment>
<protein>
    <submittedName>
        <fullName evidence="2">Uncharacterized protein</fullName>
    </submittedName>
</protein>
<gene>
    <name evidence="2" type="ORF">XBKQ1_1450005</name>
</gene>
<name>A0A077PCF0_XENBV</name>
<feature type="transmembrane region" description="Helical" evidence="1">
    <location>
        <begin position="20"/>
        <end position="44"/>
    </location>
</feature>
<evidence type="ECO:0000313" key="3">
    <source>
        <dbReference type="Proteomes" id="UP000028500"/>
    </source>
</evidence>
<evidence type="ECO:0000313" key="2">
    <source>
        <dbReference type="EMBL" id="CDH18703.1"/>
    </source>
</evidence>
<dbReference type="Proteomes" id="UP000028500">
    <property type="component" value="Unassembled WGS sequence"/>
</dbReference>
<accession>A0A077PCF0</accession>
<organism evidence="2 3">
    <name type="scientific">Xenorhabdus bovienii str. kraussei Quebec</name>
    <dbReference type="NCBI Taxonomy" id="1398203"/>
    <lineage>
        <taxon>Bacteria</taxon>
        <taxon>Pseudomonadati</taxon>
        <taxon>Pseudomonadota</taxon>
        <taxon>Gammaproteobacteria</taxon>
        <taxon>Enterobacterales</taxon>
        <taxon>Morganellaceae</taxon>
        <taxon>Xenorhabdus</taxon>
    </lineage>
</organism>
<reference evidence="2" key="1">
    <citation type="submission" date="2013-07" db="EMBL/GenBank/DDBJ databases">
        <title>Sub-species coevolution in mutualistic symbiosis.</title>
        <authorList>
            <person name="Murfin K."/>
            <person name="Klassen J."/>
            <person name="Lee M."/>
            <person name="Forst S."/>
            <person name="Stock P."/>
            <person name="Goodrich-Blair H."/>
        </authorList>
    </citation>
    <scope>NUCLEOTIDE SEQUENCE [LARGE SCALE GENOMIC DNA]</scope>
    <source>
        <strain evidence="2">Kraussei Quebec</strain>
    </source>
</reference>